<dbReference type="SUPFAM" id="SSF47413">
    <property type="entry name" value="lambda repressor-like DNA-binding domains"/>
    <property type="match status" value="1"/>
</dbReference>
<organism evidence="2 3">
    <name type="scientific">Clostridium botulinum</name>
    <dbReference type="NCBI Taxonomy" id="1491"/>
    <lineage>
        <taxon>Bacteria</taxon>
        <taxon>Bacillati</taxon>
        <taxon>Bacillota</taxon>
        <taxon>Clostridia</taxon>
        <taxon>Eubacteriales</taxon>
        <taxon>Clostridiaceae</taxon>
        <taxon>Clostridium</taxon>
    </lineage>
</organism>
<accession>A0A6B4JPE9</accession>
<dbReference type="Proteomes" id="UP000486903">
    <property type="component" value="Unassembled WGS sequence"/>
</dbReference>
<dbReference type="InterPro" id="IPR010982">
    <property type="entry name" value="Lambda_DNA-bd_dom_sf"/>
</dbReference>
<proteinExistence type="predicted"/>
<dbReference type="PANTHER" id="PTHR46558:SF4">
    <property type="entry name" value="DNA-BIDING PHAGE PROTEIN"/>
    <property type="match status" value="1"/>
</dbReference>
<dbReference type="SMART" id="SM00530">
    <property type="entry name" value="HTH_XRE"/>
    <property type="match status" value="1"/>
</dbReference>
<reference evidence="2 3" key="1">
    <citation type="submission" date="2019-04" db="EMBL/GenBank/DDBJ databases">
        <title>Genome sequencing of Clostridium botulinum Groups I-IV and Clostridium butyricum.</title>
        <authorList>
            <person name="Brunt J."/>
            <person name="Van Vliet A.H.M."/>
            <person name="Stringer S.C."/>
            <person name="Carter A.T."/>
            <person name="Peck M.W."/>
        </authorList>
    </citation>
    <scope>NUCLEOTIDE SEQUENCE [LARGE SCALE GENOMIC DNA]</scope>
    <source>
        <strain evidence="2 3">BL81</strain>
    </source>
</reference>
<dbReference type="Pfam" id="PF01381">
    <property type="entry name" value="HTH_3"/>
    <property type="match status" value="1"/>
</dbReference>
<dbReference type="CDD" id="cd00093">
    <property type="entry name" value="HTH_XRE"/>
    <property type="match status" value="1"/>
</dbReference>
<dbReference type="PROSITE" id="PS50943">
    <property type="entry name" value="HTH_CROC1"/>
    <property type="match status" value="1"/>
</dbReference>
<dbReference type="RefSeq" id="WP_003373118.1">
    <property type="nucleotide sequence ID" value="NZ_JACBBA010000006.1"/>
</dbReference>
<protein>
    <submittedName>
        <fullName evidence="2">Helix-turn-helix transcriptional regulator</fullName>
    </submittedName>
</protein>
<evidence type="ECO:0000313" key="3">
    <source>
        <dbReference type="Proteomes" id="UP000486903"/>
    </source>
</evidence>
<dbReference type="GO" id="GO:0003677">
    <property type="term" value="F:DNA binding"/>
    <property type="evidence" value="ECO:0007669"/>
    <property type="project" value="UniProtKB-KW"/>
</dbReference>
<dbReference type="AlphaFoldDB" id="A0A6B4JPE9"/>
<keyword evidence="1" id="KW-0238">DNA-binding</keyword>
<dbReference type="PANTHER" id="PTHR46558">
    <property type="entry name" value="TRACRIPTIONAL REGULATORY PROTEIN-RELATED-RELATED"/>
    <property type="match status" value="1"/>
</dbReference>
<dbReference type="EMBL" id="SXFB01000005">
    <property type="protein sequence ID" value="NFV26339.1"/>
    <property type="molecule type" value="Genomic_DNA"/>
</dbReference>
<evidence type="ECO:0000313" key="2">
    <source>
        <dbReference type="EMBL" id="NFV26339.1"/>
    </source>
</evidence>
<evidence type="ECO:0000256" key="1">
    <source>
        <dbReference type="ARBA" id="ARBA00023125"/>
    </source>
</evidence>
<dbReference type="Gene3D" id="1.10.260.40">
    <property type="entry name" value="lambda repressor-like DNA-binding domains"/>
    <property type="match status" value="1"/>
</dbReference>
<dbReference type="InterPro" id="IPR001387">
    <property type="entry name" value="Cro/C1-type_HTH"/>
</dbReference>
<sequence>MNTIGNKIKTLRESKNISKSELARKIEVSPAYITMLENGTKTNPSLEILNKISFALDIPLDKLVNSKEKPVKNLKFDIFELMSAKEREKELHHKGQSESKEINTSNKITGKFTFNEILSDINSPTHLLKNFFSVDTDSLTDEQIVEIMNAIRFTIKLKLEEFKRDKE</sequence>
<name>A0A6B4JPE9_CLOBO</name>
<gene>
    <name evidence="2" type="ORF">FDG31_09160</name>
</gene>
<comment type="caution">
    <text evidence="2">The sequence shown here is derived from an EMBL/GenBank/DDBJ whole genome shotgun (WGS) entry which is preliminary data.</text>
</comment>